<feature type="binding site" description="axial binding residue" evidence="10">
    <location>
        <position position="457"/>
    </location>
    <ligand>
        <name>heme</name>
        <dbReference type="ChEBI" id="CHEBI:30413"/>
    </ligand>
    <ligandPart>
        <name>Fe</name>
        <dbReference type="ChEBI" id="CHEBI:18248"/>
    </ligandPart>
</feature>
<comment type="subcellular location">
    <subcellularLocation>
        <location evidence="2">Endoplasmic reticulum membrane</location>
        <topology evidence="2">Peripheral membrane protein</topology>
    </subcellularLocation>
    <subcellularLocation>
        <location evidence="1">Microsome membrane</location>
        <topology evidence="1">Peripheral membrane protein</topology>
    </subcellularLocation>
</comment>
<dbReference type="OrthoDB" id="2789670at2759"/>
<keyword evidence="14" id="KW-1185">Reference proteome</keyword>
<keyword evidence="7 11" id="KW-0560">Oxidoreductase</keyword>
<keyword evidence="5 10" id="KW-0479">Metal-binding</keyword>
<dbReference type="PRINTS" id="PR00463">
    <property type="entry name" value="EP450I"/>
</dbReference>
<keyword evidence="4 10" id="KW-0349">Heme</keyword>
<dbReference type="GO" id="GO:0008395">
    <property type="term" value="F:steroid hydroxylase activity"/>
    <property type="evidence" value="ECO:0007669"/>
    <property type="project" value="TreeGrafter"/>
</dbReference>
<dbReference type="Pfam" id="PF00067">
    <property type="entry name" value="p450"/>
    <property type="match status" value="1"/>
</dbReference>
<evidence type="ECO:0000313" key="14">
    <source>
        <dbReference type="Proteomes" id="UP000242188"/>
    </source>
</evidence>
<keyword evidence="8 10" id="KW-0408">Iron</keyword>
<dbReference type="PROSITE" id="PS00086">
    <property type="entry name" value="CYTOCHROME_P450"/>
    <property type="match status" value="1"/>
</dbReference>
<dbReference type="CDD" id="cd11055">
    <property type="entry name" value="CYP3A-like"/>
    <property type="match status" value="1"/>
</dbReference>
<dbReference type="Proteomes" id="UP000242188">
    <property type="component" value="Unassembled WGS sequence"/>
</dbReference>
<dbReference type="InterPro" id="IPR001128">
    <property type="entry name" value="Cyt_P450"/>
</dbReference>
<evidence type="ECO:0000256" key="2">
    <source>
        <dbReference type="ARBA" id="ARBA00004406"/>
    </source>
</evidence>
<dbReference type="InterPro" id="IPR036396">
    <property type="entry name" value="Cyt_P450_sf"/>
</dbReference>
<dbReference type="GO" id="GO:0005506">
    <property type="term" value="F:iron ion binding"/>
    <property type="evidence" value="ECO:0007669"/>
    <property type="project" value="InterPro"/>
</dbReference>
<evidence type="ECO:0000313" key="13">
    <source>
        <dbReference type="EMBL" id="OWF52789.1"/>
    </source>
</evidence>
<evidence type="ECO:0000256" key="8">
    <source>
        <dbReference type="ARBA" id="ARBA00023004"/>
    </source>
</evidence>
<keyword evidence="6" id="KW-0256">Endoplasmic reticulum</keyword>
<accession>A0A210QVL0</accession>
<organism evidence="13 14">
    <name type="scientific">Mizuhopecten yessoensis</name>
    <name type="common">Japanese scallop</name>
    <name type="synonym">Patinopecten yessoensis</name>
    <dbReference type="NCBI Taxonomy" id="6573"/>
    <lineage>
        <taxon>Eukaryota</taxon>
        <taxon>Metazoa</taxon>
        <taxon>Spiralia</taxon>
        <taxon>Lophotrochozoa</taxon>
        <taxon>Mollusca</taxon>
        <taxon>Bivalvia</taxon>
        <taxon>Autobranchia</taxon>
        <taxon>Pteriomorphia</taxon>
        <taxon>Pectinida</taxon>
        <taxon>Pectinoidea</taxon>
        <taxon>Pectinidae</taxon>
        <taxon>Mizuhopecten</taxon>
    </lineage>
</organism>
<evidence type="ECO:0000256" key="10">
    <source>
        <dbReference type="PIRSR" id="PIRSR602401-1"/>
    </source>
</evidence>
<dbReference type="SMR" id="A0A210QVL0"/>
<evidence type="ECO:0000256" key="6">
    <source>
        <dbReference type="ARBA" id="ARBA00022848"/>
    </source>
</evidence>
<evidence type="ECO:0000256" key="1">
    <source>
        <dbReference type="ARBA" id="ARBA00004174"/>
    </source>
</evidence>
<sequence>MLSTVLCVIALVLLVAFYRQRREKMQVFGRMGIPGPGPHFLFGNLLSFFRKSFYIKYQEWYREYGKTFGYFEGPTAVLVTTNLELLHEVFVKQFKKFHARKVFPVQVDPDRDENVHMFFARGERWRRLRSIINPAFSTTKMRNMTPMINTRIDHLMEVVDTYGRNRDDFDVYDVFQRLTMDTIAQCGLGLENSSLKNPDDCWLKHSRKVITDTTKRPLLFLLGFIFPKFHELWITIYKLLGYLSFNPVFWLEKMVKEIVDRRKDSQETKVDLLHLMLNSEYDPATGIEELDATDKVVRKRLLTTEELTAQSLLFLLAGYETTSTTLAYIFYEMAVNPEVQAKLQEEIDRYFPDQADNPSYEAIQRMEYLDMVWCETLRKCPLASTVVARECMENCTIEGVKLTKGMLIHANVWALHYNAELWGEDPDQFVPERFTAERKKMRNPMAWMPFGSGPRTCVGLRLAQLQGKMAMIRLFKKYTVVPSEKLSIPLKYVEGATIIPKDGVSIRVIRRNIDASR</sequence>
<name>A0A210QVL0_MIZYE</name>
<dbReference type="SUPFAM" id="SSF48264">
    <property type="entry name" value="Cytochrome P450"/>
    <property type="match status" value="1"/>
</dbReference>
<dbReference type="PANTHER" id="PTHR24302">
    <property type="entry name" value="CYTOCHROME P450 FAMILY 3"/>
    <property type="match status" value="1"/>
</dbReference>
<dbReference type="EMBL" id="NEDP02001654">
    <property type="protein sequence ID" value="OWF52789.1"/>
    <property type="molecule type" value="Genomic_DNA"/>
</dbReference>
<dbReference type="InterPro" id="IPR002401">
    <property type="entry name" value="Cyt_P450_E_grp-I"/>
</dbReference>
<dbReference type="AlphaFoldDB" id="A0A210QVL0"/>
<evidence type="ECO:0000256" key="11">
    <source>
        <dbReference type="RuleBase" id="RU000461"/>
    </source>
</evidence>
<proteinExistence type="inferred from homology"/>
<reference evidence="13 14" key="1">
    <citation type="journal article" date="2017" name="Nat. Ecol. Evol.">
        <title>Scallop genome provides insights into evolution of bilaterian karyotype and development.</title>
        <authorList>
            <person name="Wang S."/>
            <person name="Zhang J."/>
            <person name="Jiao W."/>
            <person name="Li J."/>
            <person name="Xun X."/>
            <person name="Sun Y."/>
            <person name="Guo X."/>
            <person name="Huan P."/>
            <person name="Dong B."/>
            <person name="Zhang L."/>
            <person name="Hu X."/>
            <person name="Sun X."/>
            <person name="Wang J."/>
            <person name="Zhao C."/>
            <person name="Wang Y."/>
            <person name="Wang D."/>
            <person name="Huang X."/>
            <person name="Wang R."/>
            <person name="Lv J."/>
            <person name="Li Y."/>
            <person name="Zhang Z."/>
            <person name="Liu B."/>
            <person name="Lu W."/>
            <person name="Hui Y."/>
            <person name="Liang J."/>
            <person name="Zhou Z."/>
            <person name="Hou R."/>
            <person name="Li X."/>
            <person name="Liu Y."/>
            <person name="Li H."/>
            <person name="Ning X."/>
            <person name="Lin Y."/>
            <person name="Zhao L."/>
            <person name="Xing Q."/>
            <person name="Dou J."/>
            <person name="Li Y."/>
            <person name="Mao J."/>
            <person name="Guo H."/>
            <person name="Dou H."/>
            <person name="Li T."/>
            <person name="Mu C."/>
            <person name="Jiang W."/>
            <person name="Fu Q."/>
            <person name="Fu X."/>
            <person name="Miao Y."/>
            <person name="Liu J."/>
            <person name="Yu Q."/>
            <person name="Li R."/>
            <person name="Liao H."/>
            <person name="Li X."/>
            <person name="Kong Y."/>
            <person name="Jiang Z."/>
            <person name="Chourrout D."/>
            <person name="Li R."/>
            <person name="Bao Z."/>
        </authorList>
    </citation>
    <scope>NUCLEOTIDE SEQUENCE [LARGE SCALE GENOMIC DNA]</scope>
    <source>
        <strain evidence="13 14">PY_sf001</strain>
    </source>
</reference>
<protein>
    <submittedName>
        <fullName evidence="13">Cytochrome P450 3A24</fullName>
    </submittedName>
</protein>
<comment type="similarity">
    <text evidence="3 11">Belongs to the cytochrome P450 family.</text>
</comment>
<dbReference type="PRINTS" id="PR00385">
    <property type="entry name" value="P450"/>
</dbReference>
<dbReference type="InterPro" id="IPR017972">
    <property type="entry name" value="Cyt_P450_CS"/>
</dbReference>
<evidence type="ECO:0000256" key="12">
    <source>
        <dbReference type="SAM" id="SignalP"/>
    </source>
</evidence>
<gene>
    <name evidence="13" type="ORF">KP79_PYT17576</name>
</gene>
<dbReference type="PANTHER" id="PTHR24302:SF15">
    <property type="entry name" value="FATTY-ACID PEROXYGENASE"/>
    <property type="match status" value="1"/>
</dbReference>
<comment type="caution">
    <text evidence="13">The sequence shown here is derived from an EMBL/GenBank/DDBJ whole genome shotgun (WGS) entry which is preliminary data.</text>
</comment>
<keyword evidence="6" id="KW-0492">Microsome</keyword>
<dbReference type="Gene3D" id="1.10.630.10">
    <property type="entry name" value="Cytochrome P450"/>
    <property type="match status" value="1"/>
</dbReference>
<comment type="function">
    <text evidence="9">Cytochromes P450 are a group of heme-thiolate monooxygenases. They oxidize a variety of structurally unrelated compounds, including steroids, fatty acids, and xenobiotics.</text>
</comment>
<evidence type="ECO:0000256" key="4">
    <source>
        <dbReference type="ARBA" id="ARBA00022617"/>
    </source>
</evidence>
<dbReference type="GO" id="GO:0016705">
    <property type="term" value="F:oxidoreductase activity, acting on paired donors, with incorporation or reduction of molecular oxygen"/>
    <property type="evidence" value="ECO:0007669"/>
    <property type="project" value="InterPro"/>
</dbReference>
<keyword evidence="12" id="KW-0732">Signal</keyword>
<feature type="signal peptide" evidence="12">
    <location>
        <begin position="1"/>
        <end position="22"/>
    </location>
</feature>
<feature type="chain" id="PRO_5012035605" evidence="12">
    <location>
        <begin position="23"/>
        <end position="517"/>
    </location>
</feature>
<evidence type="ECO:0000256" key="9">
    <source>
        <dbReference type="ARBA" id="ARBA00043906"/>
    </source>
</evidence>
<dbReference type="InterPro" id="IPR050705">
    <property type="entry name" value="Cytochrome_P450_3A"/>
</dbReference>
<evidence type="ECO:0000256" key="5">
    <source>
        <dbReference type="ARBA" id="ARBA00022723"/>
    </source>
</evidence>
<evidence type="ECO:0000256" key="3">
    <source>
        <dbReference type="ARBA" id="ARBA00010617"/>
    </source>
</evidence>
<dbReference type="GO" id="GO:0020037">
    <property type="term" value="F:heme binding"/>
    <property type="evidence" value="ECO:0007669"/>
    <property type="project" value="InterPro"/>
</dbReference>
<dbReference type="GO" id="GO:0005789">
    <property type="term" value="C:endoplasmic reticulum membrane"/>
    <property type="evidence" value="ECO:0007669"/>
    <property type="project" value="UniProtKB-SubCell"/>
</dbReference>
<dbReference type="FunFam" id="1.10.630.10:FF:000042">
    <property type="entry name" value="Cytochrome P450"/>
    <property type="match status" value="1"/>
</dbReference>
<evidence type="ECO:0000256" key="7">
    <source>
        <dbReference type="ARBA" id="ARBA00023002"/>
    </source>
</evidence>
<comment type="cofactor">
    <cofactor evidence="10">
        <name>heme</name>
        <dbReference type="ChEBI" id="CHEBI:30413"/>
    </cofactor>
</comment>
<keyword evidence="11" id="KW-0503">Monooxygenase</keyword>
<dbReference type="STRING" id="6573.A0A210QVL0"/>